<dbReference type="RefSeq" id="WP_190297278.1">
    <property type="nucleotide sequence ID" value="NZ_CP061172.1"/>
</dbReference>
<dbReference type="AlphaFoldDB" id="A0A7H0Y2S0"/>
<sequence length="205" mass="24096">MSSGLWDIDYEDYYIVSDQEYSEEEFEGFCKTIIKKHNELDSPEALSMLLAEEYGFIVPSKITEFHLKEYSTKAVAKDDEYKALRRMEYEYTKKPKEFILVSIEELSNKLKEAGMGEFQDFMLESVDVADFYDYNEHQYLKTDFEIKTNKDIFESNILALNLFGGTKMYPVIDAYKNNEIYKVAIDSGFDHYQVKKKGVLVERLL</sequence>
<dbReference type="EMBL" id="CP061172">
    <property type="protein sequence ID" value="QNR65378.1"/>
    <property type="molecule type" value="Genomic_DNA"/>
</dbReference>
<evidence type="ECO:0000313" key="1">
    <source>
        <dbReference type="EMBL" id="QNR65378.1"/>
    </source>
</evidence>
<proteinExistence type="predicted"/>
<gene>
    <name evidence="1" type="ORF">IAQ67_15905</name>
</gene>
<evidence type="ECO:0000313" key="2">
    <source>
        <dbReference type="Proteomes" id="UP000516384"/>
    </source>
</evidence>
<name>A0A7H0Y2S0_9BACL</name>
<reference evidence="1 2" key="1">
    <citation type="submission" date="2020-09" db="EMBL/GenBank/DDBJ databases">
        <title>Characterization of Paenibacillus peoriae strain ZF390 with broad-spectrum antimicrobial activity as a potential biocontrol agent.</title>
        <authorList>
            <person name="Li L."/>
            <person name="Zhao Y."/>
            <person name="Li B."/>
            <person name="Xie X."/>
        </authorList>
    </citation>
    <scope>NUCLEOTIDE SEQUENCE [LARGE SCALE GENOMIC DNA]</scope>
    <source>
        <strain evidence="1 2">ZF390</strain>
    </source>
</reference>
<accession>A0A7H0Y2S0</accession>
<protein>
    <submittedName>
        <fullName evidence="1">Uncharacterized protein</fullName>
    </submittedName>
</protein>
<dbReference type="Proteomes" id="UP000516384">
    <property type="component" value="Chromosome"/>
</dbReference>
<organism evidence="1 2">
    <name type="scientific">Paenibacillus peoriae</name>
    <dbReference type="NCBI Taxonomy" id="59893"/>
    <lineage>
        <taxon>Bacteria</taxon>
        <taxon>Bacillati</taxon>
        <taxon>Bacillota</taxon>
        <taxon>Bacilli</taxon>
        <taxon>Bacillales</taxon>
        <taxon>Paenibacillaceae</taxon>
        <taxon>Paenibacillus</taxon>
    </lineage>
</organism>